<accession>A0A7M7HEQ0</accession>
<organism evidence="4 5">
    <name type="scientific">Strongylocentrotus purpuratus</name>
    <name type="common">Purple sea urchin</name>
    <dbReference type="NCBI Taxonomy" id="7668"/>
    <lineage>
        <taxon>Eukaryota</taxon>
        <taxon>Metazoa</taxon>
        <taxon>Echinodermata</taxon>
        <taxon>Eleutherozoa</taxon>
        <taxon>Echinozoa</taxon>
        <taxon>Echinoidea</taxon>
        <taxon>Euechinoidea</taxon>
        <taxon>Echinacea</taxon>
        <taxon>Camarodonta</taxon>
        <taxon>Echinidea</taxon>
        <taxon>Strongylocentrotidae</taxon>
        <taxon>Strongylocentrotus</taxon>
    </lineage>
</organism>
<dbReference type="KEGG" id="spu:105440281"/>
<reference evidence="4" key="2">
    <citation type="submission" date="2021-01" db="UniProtKB">
        <authorList>
            <consortium name="EnsemblMetazoa"/>
        </authorList>
    </citation>
    <scope>IDENTIFICATION</scope>
</reference>
<feature type="region of interest" description="Disordered" evidence="1">
    <location>
        <begin position="114"/>
        <end position="134"/>
    </location>
</feature>
<evidence type="ECO:0000313" key="4">
    <source>
        <dbReference type="EnsemblMetazoa" id="XP_011668576"/>
    </source>
</evidence>
<reference evidence="5" key="1">
    <citation type="submission" date="2015-02" db="EMBL/GenBank/DDBJ databases">
        <title>Genome sequencing for Strongylocentrotus purpuratus.</title>
        <authorList>
            <person name="Murali S."/>
            <person name="Liu Y."/>
            <person name="Vee V."/>
            <person name="English A."/>
            <person name="Wang M."/>
            <person name="Skinner E."/>
            <person name="Han Y."/>
            <person name="Muzny D.M."/>
            <person name="Worley K.C."/>
            <person name="Gibbs R.A."/>
        </authorList>
    </citation>
    <scope>NUCLEOTIDE SEQUENCE</scope>
</reference>
<keyword evidence="2" id="KW-1133">Transmembrane helix</keyword>
<dbReference type="EnsemblMetazoa" id="XM_011670274">
    <property type="protein sequence ID" value="XP_011668576"/>
    <property type="gene ID" value="LOC105440281"/>
</dbReference>
<feature type="signal peptide" evidence="3">
    <location>
        <begin position="1"/>
        <end position="36"/>
    </location>
</feature>
<evidence type="ECO:0000256" key="1">
    <source>
        <dbReference type="SAM" id="MobiDB-lite"/>
    </source>
</evidence>
<evidence type="ECO:0000256" key="3">
    <source>
        <dbReference type="SAM" id="SignalP"/>
    </source>
</evidence>
<dbReference type="Proteomes" id="UP000007110">
    <property type="component" value="Unassembled WGS sequence"/>
</dbReference>
<feature type="transmembrane region" description="Helical" evidence="2">
    <location>
        <begin position="77"/>
        <end position="99"/>
    </location>
</feature>
<keyword evidence="2" id="KW-0472">Membrane</keyword>
<dbReference type="InParanoid" id="A0A7M7HEQ0"/>
<dbReference type="GeneID" id="105440281"/>
<name>A0A7M7HEQ0_STRPU</name>
<dbReference type="RefSeq" id="XP_011668576.1">
    <property type="nucleotide sequence ID" value="XM_011670274.1"/>
</dbReference>
<keyword evidence="3" id="KW-0732">Signal</keyword>
<dbReference type="AlphaFoldDB" id="A0A7M7HEQ0"/>
<evidence type="ECO:0000256" key="2">
    <source>
        <dbReference type="SAM" id="Phobius"/>
    </source>
</evidence>
<keyword evidence="2" id="KW-0812">Transmembrane</keyword>
<evidence type="ECO:0000313" key="5">
    <source>
        <dbReference type="Proteomes" id="UP000007110"/>
    </source>
</evidence>
<keyword evidence="5" id="KW-1185">Reference proteome</keyword>
<proteinExistence type="predicted"/>
<feature type="chain" id="PRO_5029855522" evidence="3">
    <location>
        <begin position="37"/>
        <end position="222"/>
    </location>
</feature>
<protein>
    <submittedName>
        <fullName evidence="4">Uncharacterized protein</fullName>
    </submittedName>
</protein>
<sequence length="222" mass="24221">MTNLKMEHWSSKQVCFRGYKILLLLTVVATVSPSNPSPCISQTIDTTCTCLSPPPPPPPPPPIFPCYKDPLDEQRLLVIAGCVVAMLLIVLVFVGGFIYSKKCAVDGSAAPDIQTSGNLPDDETPHTTKPTLTSGDEYMELNFDQSDFRNAVSDVPEVHHTHMAMKCKSPASTSRPITSDSVDDHGDAVHKVRPTLVRKQVQAHSNLKEEPTYVNTEGASTY</sequence>